<evidence type="ECO:0000256" key="1">
    <source>
        <dbReference type="ARBA" id="ARBA00004651"/>
    </source>
</evidence>
<protein>
    <submittedName>
        <fullName evidence="10">FtsX-like permease family protein</fullName>
    </submittedName>
</protein>
<dbReference type="Proteomes" id="UP001371224">
    <property type="component" value="Unassembled WGS sequence"/>
</dbReference>
<feature type="transmembrane region" description="Helical" evidence="7">
    <location>
        <begin position="298"/>
        <end position="325"/>
    </location>
</feature>
<sequence>MRSLIVAFQGLRGAPVRSILVVLALTLGMLGFVAVLSADQVMRETVIQRALLTGGKEPTFEASVKGPESQDEVATAIRQLKSRSGATHSAARIDDPDVGVWTNGLRVDNLKIVFVTSSLIDIHPFPLVSGEWFESEPALAPRVLVNEAAAAQLSAHGAAQIGSDYVKRKMVVVGVIRDALDEPQVYASVRDYFEFAEQVPTVTVALHGPALTDSAVTAAARHLASLGARIELASVTQTDRISALSSEIATTSRVLFVLGALSLSSTIVGIMNVGLATARARAKEFALRRTMGASRGNVAFIVMLESQILALSAALVAFGGSYLLFPVVVGAFNTQLGVSPPPYDPAYGIICLAVASATALLSSFAPALLSYGRDLSSVMRE</sequence>
<feature type="transmembrane region" description="Helical" evidence="7">
    <location>
        <begin position="345"/>
        <end position="371"/>
    </location>
</feature>
<feature type="transmembrane region" description="Helical" evidence="7">
    <location>
        <begin position="254"/>
        <end position="277"/>
    </location>
</feature>
<keyword evidence="2" id="KW-1003">Cell membrane</keyword>
<dbReference type="EMBL" id="JBBDGM010000006">
    <property type="protein sequence ID" value="MEJ1088459.1"/>
    <property type="molecule type" value="Genomic_DNA"/>
</dbReference>
<reference evidence="10 11" key="1">
    <citation type="submission" date="2024-02" db="EMBL/GenBank/DDBJ databases">
        <authorList>
            <person name="Saticioglu I.B."/>
        </authorList>
    </citation>
    <scope>NUCLEOTIDE SEQUENCE [LARGE SCALE GENOMIC DNA]</scope>
    <source>
        <strain evidence="10 11">Mu-80</strain>
    </source>
</reference>
<comment type="similarity">
    <text evidence="6">Belongs to the ABC-4 integral membrane protein family.</text>
</comment>
<evidence type="ECO:0000259" key="8">
    <source>
        <dbReference type="Pfam" id="PF02687"/>
    </source>
</evidence>
<dbReference type="InterPro" id="IPR025857">
    <property type="entry name" value="MacB_PCD"/>
</dbReference>
<keyword evidence="4 7" id="KW-1133">Transmembrane helix</keyword>
<name>A0ABU8LCG2_9MICO</name>
<evidence type="ECO:0000259" key="9">
    <source>
        <dbReference type="Pfam" id="PF12704"/>
    </source>
</evidence>
<dbReference type="Pfam" id="PF02687">
    <property type="entry name" value="FtsX"/>
    <property type="match status" value="1"/>
</dbReference>
<accession>A0ABU8LCG2</accession>
<comment type="caution">
    <text evidence="10">The sequence shown here is derived from an EMBL/GenBank/DDBJ whole genome shotgun (WGS) entry which is preliminary data.</text>
</comment>
<evidence type="ECO:0000256" key="3">
    <source>
        <dbReference type="ARBA" id="ARBA00022692"/>
    </source>
</evidence>
<comment type="subcellular location">
    <subcellularLocation>
        <location evidence="1">Cell membrane</location>
        <topology evidence="1">Multi-pass membrane protein</topology>
    </subcellularLocation>
</comment>
<dbReference type="RefSeq" id="WP_337332121.1">
    <property type="nucleotide sequence ID" value="NZ_JBBDGM010000006.1"/>
</dbReference>
<dbReference type="PANTHER" id="PTHR30572">
    <property type="entry name" value="MEMBRANE COMPONENT OF TRANSPORTER-RELATED"/>
    <property type="match status" value="1"/>
</dbReference>
<keyword evidence="3 7" id="KW-0812">Transmembrane</keyword>
<keyword evidence="11" id="KW-1185">Reference proteome</keyword>
<proteinExistence type="inferred from homology"/>
<evidence type="ECO:0000313" key="11">
    <source>
        <dbReference type="Proteomes" id="UP001371224"/>
    </source>
</evidence>
<evidence type="ECO:0000313" key="10">
    <source>
        <dbReference type="EMBL" id="MEJ1088459.1"/>
    </source>
</evidence>
<gene>
    <name evidence="10" type="ORF">WDU99_09040</name>
</gene>
<organism evidence="10 11">
    <name type="scientific">Microbacterium bandirmense</name>
    <dbReference type="NCBI Taxonomy" id="3122050"/>
    <lineage>
        <taxon>Bacteria</taxon>
        <taxon>Bacillati</taxon>
        <taxon>Actinomycetota</taxon>
        <taxon>Actinomycetes</taxon>
        <taxon>Micrococcales</taxon>
        <taxon>Microbacteriaceae</taxon>
        <taxon>Microbacterium</taxon>
    </lineage>
</organism>
<dbReference type="Pfam" id="PF12704">
    <property type="entry name" value="MacB_PCD"/>
    <property type="match status" value="1"/>
</dbReference>
<dbReference type="InterPro" id="IPR050250">
    <property type="entry name" value="Macrolide_Exporter_MacB"/>
</dbReference>
<evidence type="ECO:0000256" key="6">
    <source>
        <dbReference type="ARBA" id="ARBA00038076"/>
    </source>
</evidence>
<evidence type="ECO:0000256" key="7">
    <source>
        <dbReference type="SAM" id="Phobius"/>
    </source>
</evidence>
<dbReference type="InterPro" id="IPR003838">
    <property type="entry name" value="ABC3_permease_C"/>
</dbReference>
<evidence type="ECO:0000256" key="5">
    <source>
        <dbReference type="ARBA" id="ARBA00023136"/>
    </source>
</evidence>
<evidence type="ECO:0000256" key="4">
    <source>
        <dbReference type="ARBA" id="ARBA00022989"/>
    </source>
</evidence>
<feature type="domain" description="MacB-like periplasmic core" evidence="9">
    <location>
        <begin position="18"/>
        <end position="218"/>
    </location>
</feature>
<feature type="domain" description="ABC3 transporter permease C-terminal" evidence="8">
    <location>
        <begin position="257"/>
        <end position="370"/>
    </location>
</feature>
<dbReference type="PANTHER" id="PTHR30572:SF4">
    <property type="entry name" value="ABC TRANSPORTER PERMEASE YTRF"/>
    <property type="match status" value="1"/>
</dbReference>
<evidence type="ECO:0000256" key="2">
    <source>
        <dbReference type="ARBA" id="ARBA00022475"/>
    </source>
</evidence>
<keyword evidence="5 7" id="KW-0472">Membrane</keyword>